<evidence type="ECO:0000313" key="2">
    <source>
        <dbReference type="Proteomes" id="UP000717996"/>
    </source>
</evidence>
<organism evidence="1 2">
    <name type="scientific">Rhizopus oryzae</name>
    <name type="common">Mucormycosis agent</name>
    <name type="synonym">Rhizopus arrhizus var. delemar</name>
    <dbReference type="NCBI Taxonomy" id="64495"/>
    <lineage>
        <taxon>Eukaryota</taxon>
        <taxon>Fungi</taxon>
        <taxon>Fungi incertae sedis</taxon>
        <taxon>Mucoromycota</taxon>
        <taxon>Mucoromycotina</taxon>
        <taxon>Mucoromycetes</taxon>
        <taxon>Mucorales</taxon>
        <taxon>Mucorineae</taxon>
        <taxon>Rhizopodaceae</taxon>
        <taxon>Rhizopus</taxon>
    </lineage>
</organism>
<dbReference type="OrthoDB" id="2281594at2759"/>
<protein>
    <submittedName>
        <fullName evidence="1">Uncharacterized protein</fullName>
    </submittedName>
</protein>
<gene>
    <name evidence="1" type="ORF">G6F51_011036</name>
</gene>
<comment type="caution">
    <text evidence="1">The sequence shown here is derived from an EMBL/GenBank/DDBJ whole genome shotgun (WGS) entry which is preliminary data.</text>
</comment>
<accession>A0A9P7C558</accession>
<name>A0A9P7C558_RHIOR</name>
<dbReference type="EMBL" id="JAANIT010002479">
    <property type="protein sequence ID" value="KAG1536318.1"/>
    <property type="molecule type" value="Genomic_DNA"/>
</dbReference>
<evidence type="ECO:0000313" key="1">
    <source>
        <dbReference type="EMBL" id="KAG1536318.1"/>
    </source>
</evidence>
<sequence>MCIPYLYNVFNSGDIKEYRKAIRDIPDCSSGDEAIFSFLENIFRGTYRLHTSNVDLKHGESTFNSLLLYPFIEAVADFVSENMAWSKAGFRNGEAPLVSMHKQLENTELYQNDNYNYFAYGIIKLYGLKKIEVLLLETSGSFGNTDKSKISYDHHKGLFGALVMLKNIADEFPLAKKTVYLWSMRFEPKGPIFELWLEDMMVIKPDIEDKLESLPSFLKFFWGMKCLLTESTQNFAQLKKEHYECMIKNMFNGVTTLTLFLRRLTHLF</sequence>
<dbReference type="AlphaFoldDB" id="A0A9P7C558"/>
<reference evidence="1" key="1">
    <citation type="journal article" date="2020" name="Microb. Genom.">
        <title>Genetic diversity of clinical and environmental Mucorales isolates obtained from an investigation of mucormycosis cases among solid organ transplant recipients.</title>
        <authorList>
            <person name="Nguyen M.H."/>
            <person name="Kaul D."/>
            <person name="Muto C."/>
            <person name="Cheng S.J."/>
            <person name="Richter R.A."/>
            <person name="Bruno V.M."/>
            <person name="Liu G."/>
            <person name="Beyhan S."/>
            <person name="Sundermann A.J."/>
            <person name="Mounaud S."/>
            <person name="Pasculle A.W."/>
            <person name="Nierman W.C."/>
            <person name="Driscoll E."/>
            <person name="Cumbie R."/>
            <person name="Clancy C.J."/>
            <person name="Dupont C.L."/>
        </authorList>
    </citation>
    <scope>NUCLEOTIDE SEQUENCE</scope>
    <source>
        <strain evidence="1">GL16</strain>
    </source>
</reference>
<proteinExistence type="predicted"/>
<dbReference type="Proteomes" id="UP000717996">
    <property type="component" value="Unassembled WGS sequence"/>
</dbReference>